<protein>
    <submittedName>
        <fullName evidence="1">Uncharacterized protein</fullName>
    </submittedName>
</protein>
<gene>
    <name evidence="1" type="ORF">QCA50_007991</name>
</gene>
<comment type="caution">
    <text evidence="1">The sequence shown here is derived from an EMBL/GenBank/DDBJ whole genome shotgun (WGS) entry which is preliminary data.</text>
</comment>
<reference evidence="1 2" key="1">
    <citation type="submission" date="2022-09" db="EMBL/GenBank/DDBJ databases">
        <authorList>
            <person name="Palmer J.M."/>
        </authorList>
    </citation>
    <scope>NUCLEOTIDE SEQUENCE [LARGE SCALE GENOMIC DNA]</scope>
    <source>
        <strain evidence="1 2">DSM 7382</strain>
    </source>
</reference>
<sequence>MLSYVTALIAASLKNKEAFPPHWYQALADTTPPFPPFWLDRIINSRILTDFSGNLYQ</sequence>
<organism evidence="1 2">
    <name type="scientific">Cerrena zonata</name>
    <dbReference type="NCBI Taxonomy" id="2478898"/>
    <lineage>
        <taxon>Eukaryota</taxon>
        <taxon>Fungi</taxon>
        <taxon>Dikarya</taxon>
        <taxon>Basidiomycota</taxon>
        <taxon>Agaricomycotina</taxon>
        <taxon>Agaricomycetes</taxon>
        <taxon>Polyporales</taxon>
        <taxon>Cerrenaceae</taxon>
        <taxon>Cerrena</taxon>
    </lineage>
</organism>
<dbReference type="AlphaFoldDB" id="A0AAW0G579"/>
<name>A0AAW0G579_9APHY</name>
<dbReference type="EMBL" id="JASBNA010000010">
    <property type="protein sequence ID" value="KAK7688453.1"/>
    <property type="molecule type" value="Genomic_DNA"/>
</dbReference>
<evidence type="ECO:0000313" key="2">
    <source>
        <dbReference type="Proteomes" id="UP001385951"/>
    </source>
</evidence>
<keyword evidence="2" id="KW-1185">Reference proteome</keyword>
<accession>A0AAW0G579</accession>
<dbReference type="Proteomes" id="UP001385951">
    <property type="component" value="Unassembled WGS sequence"/>
</dbReference>
<proteinExistence type="predicted"/>
<evidence type="ECO:0000313" key="1">
    <source>
        <dbReference type="EMBL" id="KAK7688453.1"/>
    </source>
</evidence>